<keyword evidence="3" id="KW-1185">Reference proteome</keyword>
<feature type="transmembrane region" description="Helical" evidence="1">
    <location>
        <begin position="100"/>
        <end position="120"/>
    </location>
</feature>
<proteinExistence type="predicted"/>
<dbReference type="Proteomes" id="UP000318833">
    <property type="component" value="Unassembled WGS sequence"/>
</dbReference>
<comment type="caution">
    <text evidence="2">The sequence shown here is derived from an EMBL/GenBank/DDBJ whole genome shotgun (WGS) entry which is preliminary data.</text>
</comment>
<dbReference type="EMBL" id="VLNR01000097">
    <property type="protein sequence ID" value="TSE03824.1"/>
    <property type="molecule type" value="Genomic_DNA"/>
</dbReference>
<feature type="transmembrane region" description="Helical" evidence="1">
    <location>
        <begin position="21"/>
        <end position="43"/>
    </location>
</feature>
<organism evidence="2 3">
    <name type="scientific">Aquimarina algiphila</name>
    <dbReference type="NCBI Taxonomy" id="2047982"/>
    <lineage>
        <taxon>Bacteria</taxon>
        <taxon>Pseudomonadati</taxon>
        <taxon>Bacteroidota</taxon>
        <taxon>Flavobacteriia</taxon>
        <taxon>Flavobacteriales</taxon>
        <taxon>Flavobacteriaceae</taxon>
        <taxon>Aquimarina</taxon>
    </lineage>
</organism>
<evidence type="ECO:0000256" key="1">
    <source>
        <dbReference type="SAM" id="Phobius"/>
    </source>
</evidence>
<feature type="transmembrane region" description="Helical" evidence="1">
    <location>
        <begin position="76"/>
        <end position="94"/>
    </location>
</feature>
<name>A0A554VBG5_9FLAO</name>
<reference evidence="2 3" key="1">
    <citation type="submission" date="2019-07" db="EMBL/GenBank/DDBJ databases">
        <title>The draft genome sequence of Aquimarina algiphila M91.</title>
        <authorList>
            <person name="Meng X."/>
        </authorList>
    </citation>
    <scope>NUCLEOTIDE SEQUENCE [LARGE SCALE GENOMIC DNA]</scope>
    <source>
        <strain evidence="2 3">M91</strain>
    </source>
</reference>
<dbReference type="RefSeq" id="WP_143918839.1">
    <property type="nucleotide sequence ID" value="NZ_CANMIK010000093.1"/>
</dbReference>
<sequence length="135" mass="15639">MNENYTFEQKLTIAKGRKGTIAVGTCMILFSIFTNIYLLFYAIELNAYLIFKHAFRVLATIGILTALYQGKEWAKYLLLLIVSLAFIYACVLMFRDTNIVFKILMSPAIFIYGIAIYFFSFSPNFKAFFKDQNKK</sequence>
<keyword evidence="1" id="KW-0472">Membrane</keyword>
<evidence type="ECO:0000313" key="3">
    <source>
        <dbReference type="Proteomes" id="UP000318833"/>
    </source>
</evidence>
<evidence type="ECO:0000313" key="2">
    <source>
        <dbReference type="EMBL" id="TSE03824.1"/>
    </source>
</evidence>
<dbReference type="AlphaFoldDB" id="A0A554VBG5"/>
<accession>A0A554VBG5</accession>
<keyword evidence="1" id="KW-0812">Transmembrane</keyword>
<gene>
    <name evidence="2" type="ORF">FOF46_28380</name>
</gene>
<protein>
    <submittedName>
        <fullName evidence="2">Uncharacterized protein</fullName>
    </submittedName>
</protein>
<keyword evidence="1" id="KW-1133">Transmembrane helix</keyword>